<protein>
    <recommendedName>
        <fullName evidence="7">Large ribosomal subunit protein mL46</fullName>
    </recommendedName>
</protein>
<evidence type="ECO:0000259" key="9">
    <source>
        <dbReference type="PROSITE" id="PS51462"/>
    </source>
</evidence>
<reference evidence="10 11" key="1">
    <citation type="journal article" date="2019" name="Nat. Ecol. Evol.">
        <title>Megaphylogeny resolves global patterns of mushroom evolution.</title>
        <authorList>
            <person name="Varga T."/>
            <person name="Krizsan K."/>
            <person name="Foldi C."/>
            <person name="Dima B."/>
            <person name="Sanchez-Garcia M."/>
            <person name="Sanchez-Ramirez S."/>
            <person name="Szollosi G.J."/>
            <person name="Szarkandi J.G."/>
            <person name="Papp V."/>
            <person name="Albert L."/>
            <person name="Andreopoulos W."/>
            <person name="Angelini C."/>
            <person name="Antonin V."/>
            <person name="Barry K.W."/>
            <person name="Bougher N.L."/>
            <person name="Buchanan P."/>
            <person name="Buyck B."/>
            <person name="Bense V."/>
            <person name="Catcheside P."/>
            <person name="Chovatia M."/>
            <person name="Cooper J."/>
            <person name="Damon W."/>
            <person name="Desjardin D."/>
            <person name="Finy P."/>
            <person name="Geml J."/>
            <person name="Haridas S."/>
            <person name="Hughes K."/>
            <person name="Justo A."/>
            <person name="Karasinski D."/>
            <person name="Kautmanova I."/>
            <person name="Kiss B."/>
            <person name="Kocsube S."/>
            <person name="Kotiranta H."/>
            <person name="LaButti K.M."/>
            <person name="Lechner B.E."/>
            <person name="Liimatainen K."/>
            <person name="Lipzen A."/>
            <person name="Lukacs Z."/>
            <person name="Mihaltcheva S."/>
            <person name="Morgado L.N."/>
            <person name="Niskanen T."/>
            <person name="Noordeloos M.E."/>
            <person name="Ohm R.A."/>
            <person name="Ortiz-Santana B."/>
            <person name="Ovrebo C."/>
            <person name="Racz N."/>
            <person name="Riley R."/>
            <person name="Savchenko A."/>
            <person name="Shiryaev A."/>
            <person name="Soop K."/>
            <person name="Spirin V."/>
            <person name="Szebenyi C."/>
            <person name="Tomsovsky M."/>
            <person name="Tulloss R.E."/>
            <person name="Uehling J."/>
            <person name="Grigoriev I.V."/>
            <person name="Vagvolgyi C."/>
            <person name="Papp T."/>
            <person name="Martin F.M."/>
            <person name="Miettinen O."/>
            <person name="Hibbett D.S."/>
            <person name="Nagy L.G."/>
        </authorList>
    </citation>
    <scope>NUCLEOTIDE SEQUENCE [LARGE SCALE GENOMIC DNA]</scope>
    <source>
        <strain evidence="10 11">CBS 309.79</strain>
    </source>
</reference>
<dbReference type="SUPFAM" id="SSF55811">
    <property type="entry name" value="Nudix"/>
    <property type="match status" value="1"/>
</dbReference>
<proteinExistence type="inferred from homology"/>
<evidence type="ECO:0000256" key="2">
    <source>
        <dbReference type="ARBA" id="ARBA00009070"/>
    </source>
</evidence>
<dbReference type="InterPro" id="IPR033650">
    <property type="entry name" value="Ribosomal_mL46_NUDIX"/>
</dbReference>
<organism evidence="10 11">
    <name type="scientific">Pterulicium gracile</name>
    <dbReference type="NCBI Taxonomy" id="1884261"/>
    <lineage>
        <taxon>Eukaryota</taxon>
        <taxon>Fungi</taxon>
        <taxon>Dikarya</taxon>
        <taxon>Basidiomycota</taxon>
        <taxon>Agaricomycotina</taxon>
        <taxon>Agaricomycetes</taxon>
        <taxon>Agaricomycetidae</taxon>
        <taxon>Agaricales</taxon>
        <taxon>Pleurotineae</taxon>
        <taxon>Pterulaceae</taxon>
        <taxon>Pterulicium</taxon>
    </lineage>
</organism>
<keyword evidence="4 10" id="KW-0689">Ribosomal protein</keyword>
<evidence type="ECO:0000256" key="1">
    <source>
        <dbReference type="ARBA" id="ARBA00004173"/>
    </source>
</evidence>
<dbReference type="GO" id="GO:0005762">
    <property type="term" value="C:mitochondrial large ribosomal subunit"/>
    <property type="evidence" value="ECO:0007669"/>
    <property type="project" value="TreeGrafter"/>
</dbReference>
<gene>
    <name evidence="10" type="ORF">BDV98DRAFT_599848</name>
</gene>
<feature type="region of interest" description="Disordered" evidence="8">
    <location>
        <begin position="138"/>
        <end position="157"/>
    </location>
</feature>
<keyword evidence="6" id="KW-0687">Ribonucleoprotein</keyword>
<evidence type="ECO:0000256" key="6">
    <source>
        <dbReference type="ARBA" id="ARBA00023274"/>
    </source>
</evidence>
<evidence type="ECO:0000256" key="4">
    <source>
        <dbReference type="ARBA" id="ARBA00022980"/>
    </source>
</evidence>
<sequence length="287" mass="32574">MFTLNSASAPCRRLISKRAVRALATEVPAQAAAPSEASKSKAKVPINAAVILNRSPFLTKTPTPFERAYYAYQARIRRALHNPFPYDFYFKQGSLLETRFNMEERKRERKAFGPDFASEDYSSAESAEAMAAVEMLKQQESEGQEFAPRTNKADTEQDLTSLDRQGQRNLYLLLQEEEGSGRKRWRFPQGDVEKGELLHQAAQRDLHDECGANMDTWVVSRNPIGVHRPAADSASQPTFFFKAHILAGQVQLQSSRISSFAWLTKEEIQKHTDAEYWEGVKDMLSDY</sequence>
<keyword evidence="5" id="KW-0496">Mitochondrion</keyword>
<keyword evidence="11" id="KW-1185">Reference proteome</keyword>
<feature type="domain" description="Nudix hydrolase" evidence="9">
    <location>
        <begin position="120"/>
        <end position="285"/>
    </location>
</feature>
<dbReference type="CDD" id="cd04661">
    <property type="entry name" value="NUDIX_MRP_L46"/>
    <property type="match status" value="1"/>
</dbReference>
<dbReference type="Proteomes" id="UP000305067">
    <property type="component" value="Unassembled WGS sequence"/>
</dbReference>
<dbReference type="InterPro" id="IPR000086">
    <property type="entry name" value="NUDIX_hydrolase_dom"/>
</dbReference>
<evidence type="ECO:0000256" key="8">
    <source>
        <dbReference type="SAM" id="MobiDB-lite"/>
    </source>
</evidence>
<evidence type="ECO:0000256" key="7">
    <source>
        <dbReference type="ARBA" id="ARBA00035190"/>
    </source>
</evidence>
<evidence type="ECO:0000313" key="11">
    <source>
        <dbReference type="Proteomes" id="UP000305067"/>
    </source>
</evidence>
<dbReference type="InterPro" id="IPR040008">
    <property type="entry name" value="Ribosomal_mL46"/>
</dbReference>
<dbReference type="Gene3D" id="3.90.79.10">
    <property type="entry name" value="Nucleoside Triphosphate Pyrophosphohydrolase"/>
    <property type="match status" value="1"/>
</dbReference>
<dbReference type="PANTHER" id="PTHR13124:SF12">
    <property type="entry name" value="LARGE RIBOSOMAL SUBUNIT PROTEIN ML46"/>
    <property type="match status" value="1"/>
</dbReference>
<evidence type="ECO:0000256" key="5">
    <source>
        <dbReference type="ARBA" id="ARBA00023128"/>
    </source>
</evidence>
<comment type="similarity">
    <text evidence="2">Belongs to the mitochondrion-specific ribosomal protein mL46 family.</text>
</comment>
<dbReference type="PROSITE" id="PS51462">
    <property type="entry name" value="NUDIX"/>
    <property type="match status" value="1"/>
</dbReference>
<comment type="subcellular location">
    <subcellularLocation>
        <location evidence="1">Mitochondrion</location>
    </subcellularLocation>
</comment>
<dbReference type="PANTHER" id="PTHR13124">
    <property type="entry name" value="39S RIBOSOMAL PROTEIN L46, MITOCHONDRIAL PRECURSOR-RELATED"/>
    <property type="match status" value="1"/>
</dbReference>
<evidence type="ECO:0000256" key="3">
    <source>
        <dbReference type="ARBA" id="ARBA00022946"/>
    </source>
</evidence>
<accession>A0A5C3R2Z8</accession>
<dbReference type="STRING" id="1884261.A0A5C3R2Z8"/>
<keyword evidence="3" id="KW-0809">Transit peptide</keyword>
<dbReference type="AlphaFoldDB" id="A0A5C3R2Z8"/>
<dbReference type="InterPro" id="IPR021757">
    <property type="entry name" value="Ribosomal_mL46_N"/>
</dbReference>
<dbReference type="GO" id="GO:0003735">
    <property type="term" value="F:structural constituent of ribosome"/>
    <property type="evidence" value="ECO:0007669"/>
    <property type="project" value="InterPro"/>
</dbReference>
<dbReference type="OrthoDB" id="414075at2759"/>
<dbReference type="Pfam" id="PF00293">
    <property type="entry name" value="NUDIX"/>
    <property type="match status" value="1"/>
</dbReference>
<dbReference type="InterPro" id="IPR015797">
    <property type="entry name" value="NUDIX_hydrolase-like_dom_sf"/>
</dbReference>
<name>A0A5C3R2Z8_9AGAR</name>
<dbReference type="Pfam" id="PF11788">
    <property type="entry name" value="MRP-L46"/>
    <property type="match status" value="1"/>
</dbReference>
<evidence type="ECO:0000313" key="10">
    <source>
        <dbReference type="EMBL" id="TFL07560.1"/>
    </source>
</evidence>
<dbReference type="EMBL" id="ML178814">
    <property type="protein sequence ID" value="TFL07560.1"/>
    <property type="molecule type" value="Genomic_DNA"/>
</dbReference>